<dbReference type="EMBL" id="CP127363">
    <property type="protein sequence ID" value="WIY50823.1"/>
    <property type="molecule type" value="Genomic_DNA"/>
</dbReference>
<keyword evidence="2" id="KW-1185">Reference proteome</keyword>
<dbReference type="Proteomes" id="UP001242732">
    <property type="component" value="Chromosome"/>
</dbReference>
<evidence type="ECO:0000313" key="1">
    <source>
        <dbReference type="EMBL" id="WIY50823.1"/>
    </source>
</evidence>
<name>A0ABY9AVI2_PARCI</name>
<sequence length="215" mass="22881">MTNPIIQPTVGRVVWFHLSKHRGPTSFTRQPGEQPCAAIITSVLDDGRVNLSVFDSDGAVHSFRCVELVQEGQPVPSYPYCEWMPYQKGQATKAEAAKKSPIHVDANSALVYALIGVGAKLSGAPSINLPVLDPGADWIEREIQRKSAAAHAQFANGLTQGDGTTADRLHALRLSEDARSASGKAAEVPVSLLLHIFCLLVARLPLAGCGAPPKA</sequence>
<dbReference type="RefSeq" id="WP_011795473.1">
    <property type="nucleotide sequence ID" value="NZ_CP023687.1"/>
</dbReference>
<accession>A0ABY9AVI2</accession>
<reference evidence="1 2" key="1">
    <citation type="submission" date="2023-06" db="EMBL/GenBank/DDBJ databases">
        <authorList>
            <person name="Ham H."/>
            <person name="Park D.S."/>
        </authorList>
    </citation>
    <scope>NUCLEOTIDE SEQUENCE [LARGE SCALE GENOMIC DNA]</scope>
    <source>
        <strain evidence="1 2">KACC 17005</strain>
    </source>
</reference>
<organism evidence="1 2">
    <name type="scientific">Paracidovorax citrulli</name>
    <name type="common">Acidovorax citrulli</name>
    <dbReference type="NCBI Taxonomy" id="80869"/>
    <lineage>
        <taxon>Bacteria</taxon>
        <taxon>Pseudomonadati</taxon>
        <taxon>Pseudomonadota</taxon>
        <taxon>Betaproteobacteria</taxon>
        <taxon>Burkholderiales</taxon>
        <taxon>Comamonadaceae</taxon>
        <taxon>Paracidovorax</taxon>
    </lineage>
</organism>
<proteinExistence type="predicted"/>
<protein>
    <submittedName>
        <fullName evidence="1">Uncharacterized protein</fullName>
    </submittedName>
</protein>
<gene>
    <name evidence="1" type="ORF">QRO08_09760</name>
</gene>
<evidence type="ECO:0000313" key="2">
    <source>
        <dbReference type="Proteomes" id="UP001242732"/>
    </source>
</evidence>